<organism evidence="2 3">
    <name type="scientific">Actinopolyspora righensis</name>
    <dbReference type="NCBI Taxonomy" id="995060"/>
    <lineage>
        <taxon>Bacteria</taxon>
        <taxon>Bacillati</taxon>
        <taxon>Actinomycetota</taxon>
        <taxon>Actinomycetes</taxon>
        <taxon>Actinopolysporales</taxon>
        <taxon>Actinopolysporaceae</taxon>
        <taxon>Actinopolyspora</taxon>
        <taxon>Actinopolyspora alba group</taxon>
    </lineage>
</organism>
<evidence type="ECO:0000256" key="1">
    <source>
        <dbReference type="SAM" id="MobiDB-lite"/>
    </source>
</evidence>
<evidence type="ECO:0000313" key="3">
    <source>
        <dbReference type="Proteomes" id="UP000199165"/>
    </source>
</evidence>
<feature type="compositionally biased region" description="Acidic residues" evidence="1">
    <location>
        <begin position="141"/>
        <end position="152"/>
    </location>
</feature>
<proteinExistence type="predicted"/>
<accession>A0A1I6Z7G7</accession>
<sequence>MYGSEVSVAEIEAVVEQSRRSKDELDSEYERETAAVQAEVDERERVFREQEERARREEEQRLEAERAVLRERARREQISIGEREDEDPFAHQVSSSGFPGGPAGGQTVGPGTAGAQPSPARPDVGWNVAAGRFGRSVPEEPPPEEPPPEEPPVEQQPDPTPTRPPERRPDPAPRPRRRAAEDWDDDEEDFSQRSWLR</sequence>
<feature type="region of interest" description="Disordered" evidence="1">
    <location>
        <begin position="15"/>
        <end position="197"/>
    </location>
</feature>
<name>A0A1I6Z7G7_9ACTN</name>
<gene>
    <name evidence="2" type="ORF">SAMN04487904_10425</name>
</gene>
<protein>
    <submittedName>
        <fullName evidence="2">Uncharacterized protein</fullName>
    </submittedName>
</protein>
<feature type="compositionally biased region" description="Basic and acidic residues" evidence="1">
    <location>
        <begin position="164"/>
        <end position="181"/>
    </location>
</feature>
<dbReference type="Proteomes" id="UP000199165">
    <property type="component" value="Unassembled WGS sequence"/>
</dbReference>
<keyword evidence="3" id="KW-1185">Reference proteome</keyword>
<feature type="compositionally biased region" description="Basic and acidic residues" evidence="1">
    <location>
        <begin position="17"/>
        <end position="33"/>
    </location>
</feature>
<dbReference type="EMBL" id="FPAT01000004">
    <property type="protein sequence ID" value="SFT58371.1"/>
    <property type="molecule type" value="Genomic_DNA"/>
</dbReference>
<dbReference type="STRING" id="995060.SAMN04487904_10425"/>
<dbReference type="AlphaFoldDB" id="A0A1I6Z7G7"/>
<feature type="compositionally biased region" description="Gly residues" evidence="1">
    <location>
        <begin position="98"/>
        <end position="112"/>
    </location>
</feature>
<dbReference type="RefSeq" id="WP_092976452.1">
    <property type="nucleotide sequence ID" value="NZ_FPAT01000004.1"/>
</dbReference>
<evidence type="ECO:0000313" key="2">
    <source>
        <dbReference type="EMBL" id="SFT58371.1"/>
    </source>
</evidence>
<reference evidence="3" key="1">
    <citation type="submission" date="2016-10" db="EMBL/GenBank/DDBJ databases">
        <authorList>
            <person name="Varghese N."/>
            <person name="Submissions S."/>
        </authorList>
    </citation>
    <scope>NUCLEOTIDE SEQUENCE [LARGE SCALE GENOMIC DNA]</scope>
    <source>
        <strain evidence="3">DSM 45501</strain>
    </source>
</reference>
<feature type="compositionally biased region" description="Basic and acidic residues" evidence="1">
    <location>
        <begin position="40"/>
        <end position="77"/>
    </location>
</feature>